<name>A0A6B2EJ44_9DIPT</name>
<dbReference type="SUPFAM" id="SSF50249">
    <property type="entry name" value="Nucleic acid-binding proteins"/>
    <property type="match status" value="1"/>
</dbReference>
<keyword evidence="3 6" id="KW-0820">tRNA-binding</keyword>
<dbReference type="PROSITE" id="PS50886">
    <property type="entry name" value="TRBD"/>
    <property type="match status" value="1"/>
</dbReference>
<evidence type="ECO:0000313" key="10">
    <source>
        <dbReference type="EMBL" id="NBJ62762.1"/>
    </source>
</evidence>
<evidence type="ECO:0000256" key="2">
    <source>
        <dbReference type="ARBA" id="ARBA00022490"/>
    </source>
</evidence>
<dbReference type="Gene3D" id="2.40.50.140">
    <property type="entry name" value="Nucleic acid-binding proteins"/>
    <property type="match status" value="1"/>
</dbReference>
<keyword evidence="2" id="KW-0963">Cytoplasm</keyword>
<sequence length="281" mass="30841">MSALTRVIANNDLAEDLITSLKTEISAIREMKIAQRKRELEEENSRLRIEVEKAKAKLIQLECSSGRPQIPLPGENPPKPSAPQKTFPEAQKSPAKPPAEKKAKKDPKPAPQATPEAPIDVGRLDFRVGRIVDVARHPDADTLYVEKIDCGEPQVRTVVSGLVKFVPLEEMRDRLVVVLCNLKPAKMRGVTSEAMVMCASSPDKVEILSPPEGALPGDLVHCQGFERLPDAQLNPKKKIFETCAPDLKTNDALVACFRDTPLEVPGKGVVRAQTLKNVNVK</sequence>
<feature type="domain" description="TRNA-binding" evidence="9">
    <location>
        <begin position="120"/>
        <end position="221"/>
    </location>
</feature>
<dbReference type="AlphaFoldDB" id="A0A6B2EJ44"/>
<dbReference type="PANTHER" id="PTHR11586:SF33">
    <property type="entry name" value="AMINOACYL TRNA SYNTHASE COMPLEX-INTERACTING MULTIFUNCTIONAL PROTEIN 1"/>
    <property type="match status" value="1"/>
</dbReference>
<dbReference type="CDD" id="cd02799">
    <property type="entry name" value="tRNA_bind_EMAP-II_like"/>
    <property type="match status" value="1"/>
</dbReference>
<dbReference type="GO" id="GO:0006412">
    <property type="term" value="P:translation"/>
    <property type="evidence" value="ECO:0007669"/>
    <property type="project" value="UniProtKB-KW"/>
</dbReference>
<proteinExistence type="predicted"/>
<protein>
    <submittedName>
        <fullName evidence="10">Putative trna-binding protein</fullName>
    </submittedName>
</protein>
<dbReference type="InterPro" id="IPR002547">
    <property type="entry name" value="tRNA-bd_dom"/>
</dbReference>
<feature type="region of interest" description="Disordered" evidence="8">
    <location>
        <begin position="65"/>
        <end position="119"/>
    </location>
</feature>
<dbReference type="GO" id="GO:0000049">
    <property type="term" value="F:tRNA binding"/>
    <property type="evidence" value="ECO:0007669"/>
    <property type="project" value="UniProtKB-UniRule"/>
</dbReference>
<organism evidence="10">
    <name type="scientific">Phlebotomus kandelakii</name>
    <dbReference type="NCBI Taxonomy" id="1109342"/>
    <lineage>
        <taxon>Eukaryota</taxon>
        <taxon>Metazoa</taxon>
        <taxon>Ecdysozoa</taxon>
        <taxon>Arthropoda</taxon>
        <taxon>Hexapoda</taxon>
        <taxon>Insecta</taxon>
        <taxon>Pterygota</taxon>
        <taxon>Neoptera</taxon>
        <taxon>Endopterygota</taxon>
        <taxon>Diptera</taxon>
        <taxon>Nematocera</taxon>
        <taxon>Psychodoidea</taxon>
        <taxon>Psychodidae</taxon>
        <taxon>Phlebotomus</taxon>
        <taxon>Larroussius</taxon>
    </lineage>
</organism>
<feature type="coiled-coil region" evidence="7">
    <location>
        <begin position="30"/>
        <end position="64"/>
    </location>
</feature>
<keyword evidence="4 6" id="KW-0694">RNA-binding</keyword>
<evidence type="ECO:0000259" key="9">
    <source>
        <dbReference type="PROSITE" id="PS50886"/>
    </source>
</evidence>
<evidence type="ECO:0000256" key="5">
    <source>
        <dbReference type="ARBA" id="ARBA00022917"/>
    </source>
</evidence>
<dbReference type="PANTHER" id="PTHR11586">
    <property type="entry name" value="TRNA-AMINOACYLATION COFACTOR ARC1 FAMILY MEMBER"/>
    <property type="match status" value="1"/>
</dbReference>
<dbReference type="EMBL" id="GIFK01005059">
    <property type="protein sequence ID" value="NBJ62762.1"/>
    <property type="molecule type" value="Transcribed_RNA"/>
</dbReference>
<dbReference type="InterPro" id="IPR051270">
    <property type="entry name" value="Tyrosine-tRNA_ligase_regulator"/>
</dbReference>
<dbReference type="InterPro" id="IPR012340">
    <property type="entry name" value="NA-bd_OB-fold"/>
</dbReference>
<reference evidence="10" key="1">
    <citation type="submission" date="2019-10" db="EMBL/GenBank/DDBJ databases">
        <title>Short sand fly seasons in Tbilisi, Georgia, hinder development of host immunity to saliva of the visceral leishmaniasis vector Phlebotomus kandelakii.</title>
        <authorList>
            <person name="Oliveira F."/>
            <person name="Giorgobiani E."/>
            <person name="Guimaraes-Costa A.B."/>
            <person name="Abdeladhim M."/>
            <person name="Oristian J."/>
            <person name="Tskhvaradze L."/>
            <person name="Tsertsvadze N."/>
            <person name="Zakalashvili M."/>
            <person name="Valenzuela J.G."/>
            <person name="Kamhawi S."/>
        </authorList>
    </citation>
    <scope>NUCLEOTIDE SEQUENCE</scope>
    <source>
        <strain evidence="10">Wild-capture in Tbilisi</strain>
        <tissue evidence="10">Salivary glands</tissue>
    </source>
</reference>
<dbReference type="FunFam" id="2.40.50.140:FF:000047">
    <property type="entry name" value="tyrosine--tRNA ligase, cytoplasmic isoform X2"/>
    <property type="match status" value="1"/>
</dbReference>
<keyword evidence="5" id="KW-0648">Protein biosynthesis</keyword>
<evidence type="ECO:0000256" key="6">
    <source>
        <dbReference type="PROSITE-ProRule" id="PRU00209"/>
    </source>
</evidence>
<feature type="compositionally biased region" description="Pro residues" evidence="8">
    <location>
        <begin position="70"/>
        <end position="81"/>
    </location>
</feature>
<feature type="compositionally biased region" description="Basic and acidic residues" evidence="8">
    <location>
        <begin position="98"/>
        <end position="108"/>
    </location>
</feature>
<dbReference type="Pfam" id="PF01588">
    <property type="entry name" value="tRNA_bind"/>
    <property type="match status" value="1"/>
</dbReference>
<evidence type="ECO:0000256" key="1">
    <source>
        <dbReference type="ARBA" id="ARBA00004496"/>
    </source>
</evidence>
<keyword evidence="7" id="KW-0175">Coiled coil</keyword>
<evidence type="ECO:0000256" key="7">
    <source>
        <dbReference type="SAM" id="Coils"/>
    </source>
</evidence>
<evidence type="ECO:0000256" key="4">
    <source>
        <dbReference type="ARBA" id="ARBA00022884"/>
    </source>
</evidence>
<evidence type="ECO:0000256" key="8">
    <source>
        <dbReference type="SAM" id="MobiDB-lite"/>
    </source>
</evidence>
<comment type="subcellular location">
    <subcellularLocation>
        <location evidence="1">Cytoplasm</location>
    </subcellularLocation>
</comment>
<evidence type="ECO:0000256" key="3">
    <source>
        <dbReference type="ARBA" id="ARBA00022555"/>
    </source>
</evidence>
<dbReference type="GO" id="GO:0005737">
    <property type="term" value="C:cytoplasm"/>
    <property type="evidence" value="ECO:0007669"/>
    <property type="project" value="UniProtKB-SubCell"/>
</dbReference>
<accession>A0A6B2EJ44</accession>